<comment type="caution">
    <text evidence="8">The sequence shown here is derived from an EMBL/GenBank/DDBJ whole genome shotgun (WGS) entry which is preliminary data.</text>
</comment>
<dbReference type="GO" id="GO:0000480">
    <property type="term" value="P:endonucleolytic cleavage in 5'-ETS of tricistronic rRNA transcript (SSU-rRNA, 5.8S rRNA, LSU-rRNA)"/>
    <property type="evidence" value="ECO:0007669"/>
    <property type="project" value="TreeGrafter"/>
</dbReference>
<dbReference type="AlphaFoldDB" id="A0AA88HNL0"/>
<name>A0AA88HNL0_ARTSF</name>
<feature type="compositionally biased region" description="Basic and acidic residues" evidence="6">
    <location>
        <begin position="181"/>
        <end position="190"/>
    </location>
</feature>
<dbReference type="Pfam" id="PF00076">
    <property type="entry name" value="RRM_1"/>
    <property type="match status" value="1"/>
</dbReference>
<evidence type="ECO:0000313" key="9">
    <source>
        <dbReference type="Proteomes" id="UP001187531"/>
    </source>
</evidence>
<dbReference type="InterPro" id="IPR034353">
    <property type="entry name" value="ABT1/ESF2_RRM"/>
</dbReference>
<evidence type="ECO:0000256" key="4">
    <source>
        <dbReference type="ARBA" id="ARBA00022884"/>
    </source>
</evidence>
<dbReference type="EMBL" id="JAVRJZ010000013">
    <property type="protein sequence ID" value="KAK2714398.1"/>
    <property type="molecule type" value="Genomic_DNA"/>
</dbReference>
<evidence type="ECO:0000256" key="5">
    <source>
        <dbReference type="ARBA" id="ARBA00023242"/>
    </source>
</evidence>
<dbReference type="InterPro" id="IPR012677">
    <property type="entry name" value="Nucleotide-bd_a/b_plait_sf"/>
</dbReference>
<comment type="subcellular location">
    <subcellularLocation>
        <location evidence="1">Nucleus</location>
        <location evidence="1">Nucleolus</location>
    </subcellularLocation>
</comment>
<dbReference type="CDD" id="cd12263">
    <property type="entry name" value="RRM_ABT1_like"/>
    <property type="match status" value="1"/>
</dbReference>
<dbReference type="GO" id="GO:0000472">
    <property type="term" value="P:endonucleolytic cleavage to generate mature 5'-end of SSU-rRNA from (SSU-rRNA, 5.8S rRNA, LSU-rRNA)"/>
    <property type="evidence" value="ECO:0007669"/>
    <property type="project" value="TreeGrafter"/>
</dbReference>
<accession>A0AA88HNL0</accession>
<evidence type="ECO:0000256" key="1">
    <source>
        <dbReference type="ARBA" id="ARBA00004604"/>
    </source>
</evidence>
<reference evidence="8" key="1">
    <citation type="submission" date="2023-07" db="EMBL/GenBank/DDBJ databases">
        <title>Chromosome-level genome assembly of Artemia franciscana.</title>
        <authorList>
            <person name="Jo E."/>
        </authorList>
    </citation>
    <scope>NUCLEOTIDE SEQUENCE</scope>
    <source>
        <tissue evidence="8">Whole body</tissue>
    </source>
</reference>
<evidence type="ECO:0000313" key="8">
    <source>
        <dbReference type="EMBL" id="KAK2714398.1"/>
    </source>
</evidence>
<dbReference type="GO" id="GO:0005730">
    <property type="term" value="C:nucleolus"/>
    <property type="evidence" value="ECO:0007669"/>
    <property type="project" value="UniProtKB-SubCell"/>
</dbReference>
<evidence type="ECO:0000256" key="6">
    <source>
        <dbReference type="SAM" id="MobiDB-lite"/>
    </source>
</evidence>
<dbReference type="PANTHER" id="PTHR12311:SF7">
    <property type="entry name" value="ACTIVATOR OF BASAL TRANSCRIPTION 1"/>
    <property type="match status" value="1"/>
</dbReference>
<feature type="domain" description="RRM" evidence="7">
    <location>
        <begin position="37"/>
        <end position="110"/>
    </location>
</feature>
<organism evidence="8 9">
    <name type="scientific">Artemia franciscana</name>
    <name type="common">Brine shrimp</name>
    <name type="synonym">Artemia sanfranciscana</name>
    <dbReference type="NCBI Taxonomy" id="6661"/>
    <lineage>
        <taxon>Eukaryota</taxon>
        <taxon>Metazoa</taxon>
        <taxon>Ecdysozoa</taxon>
        <taxon>Arthropoda</taxon>
        <taxon>Crustacea</taxon>
        <taxon>Branchiopoda</taxon>
        <taxon>Anostraca</taxon>
        <taxon>Artemiidae</taxon>
        <taxon>Artemia</taxon>
    </lineage>
</organism>
<keyword evidence="5" id="KW-0539">Nucleus</keyword>
<dbReference type="Gene3D" id="3.30.70.330">
    <property type="match status" value="1"/>
</dbReference>
<dbReference type="SUPFAM" id="SSF54928">
    <property type="entry name" value="RNA-binding domain, RBD"/>
    <property type="match status" value="1"/>
</dbReference>
<dbReference type="PANTHER" id="PTHR12311">
    <property type="entry name" value="ACTIVATOR OF BASAL TRANSCRIPTION 1"/>
    <property type="match status" value="1"/>
</dbReference>
<evidence type="ECO:0000259" key="7">
    <source>
        <dbReference type="Pfam" id="PF00076"/>
    </source>
</evidence>
<dbReference type="GO" id="GO:0003723">
    <property type="term" value="F:RNA binding"/>
    <property type="evidence" value="ECO:0007669"/>
    <property type="project" value="UniProtKB-KW"/>
</dbReference>
<keyword evidence="4" id="KW-0694">RNA-binding</keyword>
<evidence type="ECO:0000256" key="2">
    <source>
        <dbReference type="ARBA" id="ARBA00005819"/>
    </source>
</evidence>
<dbReference type="InterPro" id="IPR000504">
    <property type="entry name" value="RRM_dom"/>
</dbReference>
<evidence type="ECO:0000256" key="3">
    <source>
        <dbReference type="ARBA" id="ARBA00020737"/>
    </source>
</evidence>
<proteinExistence type="inferred from homology"/>
<sequence length="227" mass="26523">MSEMAVELGNDQTATSEVMDMEESSSLLMNKDKSGIIYLSVIPPKMNVSMIKEYFSQFGEVNRVFLQPGKVIDKKKKKKYSKSFEEGWVEFVRKSRAKKVALMLNNQRVGATKKSKHYDFLWNIKYLSHFKWAHLNERLAYEKAAHQNRVRNEIYQTKKETDFFKENVAKNDIRKRKKKQKAEEEKEHFIPSDSVKLAESYSETAKGKEDRIGLLKSLFAPHVKDSD</sequence>
<dbReference type="GO" id="GO:0034462">
    <property type="term" value="P:small-subunit processome assembly"/>
    <property type="evidence" value="ECO:0007669"/>
    <property type="project" value="TreeGrafter"/>
</dbReference>
<feature type="region of interest" description="Disordered" evidence="6">
    <location>
        <begin position="174"/>
        <end position="198"/>
    </location>
</feature>
<keyword evidence="9" id="KW-1185">Reference proteome</keyword>
<dbReference type="InterPro" id="IPR035979">
    <property type="entry name" value="RBD_domain_sf"/>
</dbReference>
<protein>
    <recommendedName>
        <fullName evidence="3">Activator of basal transcription 1</fullName>
    </recommendedName>
</protein>
<dbReference type="InterPro" id="IPR039119">
    <property type="entry name" value="ABT1/Esf2"/>
</dbReference>
<dbReference type="Proteomes" id="UP001187531">
    <property type="component" value="Unassembled WGS sequence"/>
</dbReference>
<dbReference type="GO" id="GO:0000447">
    <property type="term" value="P:endonucleolytic cleavage in ITS1 to separate SSU-rRNA from 5.8S rRNA and LSU-rRNA from tricistronic rRNA transcript (SSU-rRNA, 5.8S rRNA, LSU-rRNA)"/>
    <property type="evidence" value="ECO:0007669"/>
    <property type="project" value="TreeGrafter"/>
</dbReference>
<comment type="similarity">
    <text evidence="2">Belongs to the ESF2/ABP1 family.</text>
</comment>
<gene>
    <name evidence="8" type="ORF">QYM36_008830</name>
</gene>